<name>X7ZSZ0_MYCKA</name>
<proteinExistence type="predicted"/>
<organism evidence="1 2">
    <name type="scientific">Mycobacterium kansasii 662</name>
    <dbReference type="NCBI Taxonomy" id="1299326"/>
    <lineage>
        <taxon>Bacteria</taxon>
        <taxon>Bacillati</taxon>
        <taxon>Actinomycetota</taxon>
        <taxon>Actinomycetes</taxon>
        <taxon>Mycobacteriales</taxon>
        <taxon>Mycobacteriaceae</taxon>
        <taxon>Mycobacterium</taxon>
    </lineage>
</organism>
<reference evidence="1 2" key="1">
    <citation type="submission" date="2013-12" db="EMBL/GenBank/DDBJ databases">
        <authorList>
            <person name="Brown-Elliot B."/>
            <person name="Wallace R."/>
            <person name="Lenaerts A."/>
            <person name="Ordway D."/>
            <person name="DeGroote M.A."/>
            <person name="Parker T."/>
            <person name="Sizemore C."/>
            <person name="Tallon L.J."/>
            <person name="Sadzewicz L.K."/>
            <person name="Sengamalay N."/>
            <person name="Fraser C.M."/>
            <person name="Hine E."/>
            <person name="Shefchek K.A."/>
            <person name="Das S.P."/>
            <person name="Tettelin H."/>
        </authorList>
    </citation>
    <scope>NUCLEOTIDE SEQUENCE [LARGE SCALE GENOMIC DNA]</scope>
    <source>
        <strain evidence="1 2">662</strain>
    </source>
</reference>
<accession>X7ZSZ0</accession>
<dbReference type="EMBL" id="JAOA01000001">
    <property type="protein sequence ID" value="EUA22171.1"/>
    <property type="molecule type" value="Genomic_DNA"/>
</dbReference>
<evidence type="ECO:0000313" key="2">
    <source>
        <dbReference type="Proteomes" id="UP000020561"/>
    </source>
</evidence>
<dbReference type="AlphaFoldDB" id="X7ZSZ0"/>
<gene>
    <name evidence="1" type="ORF">I545_1200</name>
</gene>
<dbReference type="Proteomes" id="UP000020561">
    <property type="component" value="Unassembled WGS sequence"/>
</dbReference>
<comment type="caution">
    <text evidence="1">The sequence shown here is derived from an EMBL/GenBank/DDBJ whole genome shotgun (WGS) entry which is preliminary data.</text>
</comment>
<evidence type="ECO:0000313" key="1">
    <source>
        <dbReference type="EMBL" id="EUA22171.1"/>
    </source>
</evidence>
<protein>
    <submittedName>
        <fullName evidence="1">Uncharacterized protein</fullName>
    </submittedName>
</protein>
<sequence length="41" mass="4452">MGFAGALMRLAPSPHSIEMLRHASHFDAAGHRKMSRSTGQC</sequence>